<protein>
    <recommendedName>
        <fullName evidence="10">C2H2-type domain-containing protein</fullName>
    </recommendedName>
</protein>
<dbReference type="Proteomes" id="UP000193642">
    <property type="component" value="Unassembled WGS sequence"/>
</dbReference>
<feature type="region of interest" description="Disordered" evidence="9">
    <location>
        <begin position="18"/>
        <end position="45"/>
    </location>
</feature>
<dbReference type="InterPro" id="IPR051061">
    <property type="entry name" value="Zinc_finger_trans_reg"/>
</dbReference>
<dbReference type="STRING" id="329046.A0A1Y2D397"/>
<dbReference type="GO" id="GO:0008270">
    <property type="term" value="F:zinc ion binding"/>
    <property type="evidence" value="ECO:0007669"/>
    <property type="project" value="UniProtKB-KW"/>
</dbReference>
<evidence type="ECO:0000256" key="9">
    <source>
        <dbReference type="SAM" id="MobiDB-lite"/>
    </source>
</evidence>
<comment type="caution">
    <text evidence="11">The sequence shown here is derived from an EMBL/GenBank/DDBJ whole genome shotgun (WGS) entry which is preliminary data.</text>
</comment>
<evidence type="ECO:0000313" key="11">
    <source>
        <dbReference type="EMBL" id="ORY53752.1"/>
    </source>
</evidence>
<keyword evidence="6" id="KW-0804">Transcription</keyword>
<dbReference type="PROSITE" id="PS00028">
    <property type="entry name" value="ZINC_FINGER_C2H2_1"/>
    <property type="match status" value="2"/>
</dbReference>
<evidence type="ECO:0000256" key="4">
    <source>
        <dbReference type="ARBA" id="ARBA00022833"/>
    </source>
</evidence>
<name>A0A1Y2D397_9FUNG</name>
<dbReference type="InterPro" id="IPR036236">
    <property type="entry name" value="Znf_C2H2_sf"/>
</dbReference>
<keyword evidence="5" id="KW-0805">Transcription regulation</keyword>
<feature type="domain" description="C2H2-type" evidence="10">
    <location>
        <begin position="221"/>
        <end position="247"/>
    </location>
</feature>
<evidence type="ECO:0000259" key="10">
    <source>
        <dbReference type="PROSITE" id="PS50157"/>
    </source>
</evidence>
<dbReference type="Pfam" id="PF00096">
    <property type="entry name" value="zf-C2H2"/>
    <property type="match status" value="3"/>
</dbReference>
<evidence type="ECO:0000256" key="7">
    <source>
        <dbReference type="ARBA" id="ARBA00023242"/>
    </source>
</evidence>
<accession>A0A1Y2D397</accession>
<evidence type="ECO:0000313" key="12">
    <source>
        <dbReference type="Proteomes" id="UP000193642"/>
    </source>
</evidence>
<feature type="domain" description="C2H2-type" evidence="10">
    <location>
        <begin position="253"/>
        <end position="283"/>
    </location>
</feature>
<dbReference type="GO" id="GO:0006357">
    <property type="term" value="P:regulation of transcription by RNA polymerase II"/>
    <property type="evidence" value="ECO:0007669"/>
    <property type="project" value="TreeGrafter"/>
</dbReference>
<keyword evidence="12" id="KW-1185">Reference proteome</keyword>
<dbReference type="SUPFAM" id="SSF57667">
    <property type="entry name" value="beta-beta-alpha zinc fingers"/>
    <property type="match status" value="2"/>
</dbReference>
<dbReference type="PANTHER" id="PTHR46179">
    <property type="entry name" value="ZINC FINGER PROTEIN"/>
    <property type="match status" value="1"/>
</dbReference>
<evidence type="ECO:0000256" key="2">
    <source>
        <dbReference type="ARBA" id="ARBA00022723"/>
    </source>
</evidence>
<dbReference type="PANTHER" id="PTHR46179:SF13">
    <property type="entry name" value="C2H2-TYPE DOMAIN-CONTAINING PROTEIN"/>
    <property type="match status" value="1"/>
</dbReference>
<proteinExistence type="predicted"/>
<dbReference type="EMBL" id="MCGO01000001">
    <property type="protein sequence ID" value="ORY53752.1"/>
    <property type="molecule type" value="Genomic_DNA"/>
</dbReference>
<organism evidence="11 12">
    <name type="scientific">Rhizoclosmatium globosum</name>
    <dbReference type="NCBI Taxonomy" id="329046"/>
    <lineage>
        <taxon>Eukaryota</taxon>
        <taxon>Fungi</taxon>
        <taxon>Fungi incertae sedis</taxon>
        <taxon>Chytridiomycota</taxon>
        <taxon>Chytridiomycota incertae sedis</taxon>
        <taxon>Chytridiomycetes</taxon>
        <taxon>Chytridiales</taxon>
        <taxon>Chytriomycetaceae</taxon>
        <taxon>Rhizoclosmatium</taxon>
    </lineage>
</organism>
<keyword evidence="3 8" id="KW-0863">Zinc-finger</keyword>
<dbReference type="AlphaFoldDB" id="A0A1Y2D397"/>
<keyword evidence="2" id="KW-0479">Metal-binding</keyword>
<dbReference type="InterPro" id="IPR013087">
    <property type="entry name" value="Znf_C2H2_type"/>
</dbReference>
<dbReference type="PROSITE" id="PS50157">
    <property type="entry name" value="ZINC_FINGER_C2H2_2"/>
    <property type="match status" value="3"/>
</dbReference>
<evidence type="ECO:0000256" key="8">
    <source>
        <dbReference type="PROSITE-ProRule" id="PRU00042"/>
    </source>
</evidence>
<feature type="domain" description="C2H2-type" evidence="10">
    <location>
        <begin position="190"/>
        <end position="215"/>
    </location>
</feature>
<keyword evidence="7" id="KW-0539">Nucleus</keyword>
<dbReference type="SMART" id="SM00355">
    <property type="entry name" value="ZnF_C2H2"/>
    <property type="match status" value="3"/>
</dbReference>
<gene>
    <name evidence="11" type="ORF">BCR33DRAFT_711115</name>
</gene>
<sequence length="292" mass="32126">MNGHQFPDTRQQAHAINTAGGVPSFPQPSAPIPIPTRGNNPRAATSPMSIKTIVSSAPTLRGPGGVDILNDSSPEADMNDILMTEYMLPDPDPPRQRAFSEEYPSTSETPTRIRARDYHNSLLSGSLPHRDPRTGRLHIIPTSPISSPGPITNPFQEYQDLRRQSDSTWSVISSNVSSIVKTNALGDRVYVCSMEYCNQEFSRASELRNHTALMHPEIPAHICPQADCQARFTRKNDLLRHQKTVHSFGPKGDVCRGCGKTFSRPDSLKRHEKICFLPGGEGRSGASDAMET</sequence>
<evidence type="ECO:0000256" key="3">
    <source>
        <dbReference type="ARBA" id="ARBA00022771"/>
    </source>
</evidence>
<feature type="compositionally biased region" description="Pro residues" evidence="9">
    <location>
        <begin position="25"/>
        <end position="34"/>
    </location>
</feature>
<evidence type="ECO:0000256" key="6">
    <source>
        <dbReference type="ARBA" id="ARBA00023163"/>
    </source>
</evidence>
<dbReference type="Gene3D" id="3.30.160.60">
    <property type="entry name" value="Classic Zinc Finger"/>
    <property type="match status" value="3"/>
</dbReference>
<evidence type="ECO:0000256" key="1">
    <source>
        <dbReference type="ARBA" id="ARBA00004123"/>
    </source>
</evidence>
<dbReference type="GO" id="GO:0005634">
    <property type="term" value="C:nucleus"/>
    <property type="evidence" value="ECO:0007669"/>
    <property type="project" value="UniProtKB-SubCell"/>
</dbReference>
<comment type="subcellular location">
    <subcellularLocation>
        <location evidence="1">Nucleus</location>
    </subcellularLocation>
</comment>
<evidence type="ECO:0000256" key="5">
    <source>
        <dbReference type="ARBA" id="ARBA00023015"/>
    </source>
</evidence>
<dbReference type="OrthoDB" id="9947289at2759"/>
<reference evidence="11 12" key="1">
    <citation type="submission" date="2016-07" db="EMBL/GenBank/DDBJ databases">
        <title>Pervasive Adenine N6-methylation of Active Genes in Fungi.</title>
        <authorList>
            <consortium name="DOE Joint Genome Institute"/>
            <person name="Mondo S.J."/>
            <person name="Dannebaum R.O."/>
            <person name="Kuo R.C."/>
            <person name="Labutti K."/>
            <person name="Haridas S."/>
            <person name="Kuo A."/>
            <person name="Salamov A."/>
            <person name="Ahrendt S.R."/>
            <person name="Lipzen A."/>
            <person name="Sullivan W."/>
            <person name="Andreopoulos W.B."/>
            <person name="Clum A."/>
            <person name="Lindquist E."/>
            <person name="Daum C."/>
            <person name="Ramamoorthy G.K."/>
            <person name="Gryganskyi A."/>
            <person name="Culley D."/>
            <person name="Magnuson J.K."/>
            <person name="James T.Y."/>
            <person name="O'Malley M.A."/>
            <person name="Stajich J.E."/>
            <person name="Spatafora J.W."/>
            <person name="Visel A."/>
            <person name="Grigoriev I.V."/>
        </authorList>
    </citation>
    <scope>NUCLEOTIDE SEQUENCE [LARGE SCALE GENOMIC DNA]</scope>
    <source>
        <strain evidence="11 12">JEL800</strain>
    </source>
</reference>
<keyword evidence="4" id="KW-0862">Zinc</keyword>
<feature type="region of interest" description="Disordered" evidence="9">
    <location>
        <begin position="56"/>
        <end position="75"/>
    </location>
</feature>